<dbReference type="SUPFAM" id="SSF103473">
    <property type="entry name" value="MFS general substrate transporter"/>
    <property type="match status" value="1"/>
</dbReference>
<evidence type="ECO:0008006" key="8">
    <source>
        <dbReference type="Google" id="ProtNLM"/>
    </source>
</evidence>
<name>A0A2A2L5V2_9BILA</name>
<evidence type="ECO:0000256" key="2">
    <source>
        <dbReference type="ARBA" id="ARBA00022692"/>
    </source>
</evidence>
<feature type="transmembrane region" description="Helical" evidence="5">
    <location>
        <begin position="56"/>
        <end position="73"/>
    </location>
</feature>
<dbReference type="AlphaFoldDB" id="A0A2A2L5V2"/>
<dbReference type="PANTHER" id="PTHR10924">
    <property type="entry name" value="MAJOR FACILITATOR SUPERFAMILY PROTEIN-RELATED"/>
    <property type="match status" value="1"/>
</dbReference>
<comment type="subcellular location">
    <subcellularLocation>
        <location evidence="1">Membrane</location>
        <topology evidence="1">Multi-pass membrane protein</topology>
    </subcellularLocation>
</comment>
<keyword evidence="4 5" id="KW-0472">Membrane</keyword>
<evidence type="ECO:0000313" key="6">
    <source>
        <dbReference type="EMBL" id="PAV81626.1"/>
    </source>
</evidence>
<gene>
    <name evidence="6" type="ORF">WR25_17482</name>
</gene>
<evidence type="ECO:0000256" key="5">
    <source>
        <dbReference type="SAM" id="Phobius"/>
    </source>
</evidence>
<feature type="transmembrane region" description="Helical" evidence="5">
    <location>
        <begin position="187"/>
        <end position="209"/>
    </location>
</feature>
<dbReference type="InterPro" id="IPR049680">
    <property type="entry name" value="FLVCR1-2_SLC49-like"/>
</dbReference>
<dbReference type="InterPro" id="IPR036259">
    <property type="entry name" value="MFS_trans_sf"/>
</dbReference>
<dbReference type="PANTHER" id="PTHR10924:SF8">
    <property type="entry name" value="MFS DOMAIN-CONTAINING PROTEIN-RELATED"/>
    <property type="match status" value="1"/>
</dbReference>
<dbReference type="GO" id="GO:0016020">
    <property type="term" value="C:membrane"/>
    <property type="evidence" value="ECO:0007669"/>
    <property type="project" value="UniProtKB-SubCell"/>
</dbReference>
<evidence type="ECO:0000256" key="4">
    <source>
        <dbReference type="ARBA" id="ARBA00023136"/>
    </source>
</evidence>
<keyword evidence="7" id="KW-1185">Reference proteome</keyword>
<protein>
    <recommendedName>
        <fullName evidence="8">Major facilitator superfamily (MFS) profile domain-containing protein</fullName>
    </recommendedName>
</protein>
<dbReference type="EMBL" id="LIAE01007150">
    <property type="protein sequence ID" value="PAV81626.1"/>
    <property type="molecule type" value="Genomic_DNA"/>
</dbReference>
<organism evidence="6 7">
    <name type="scientific">Diploscapter pachys</name>
    <dbReference type="NCBI Taxonomy" id="2018661"/>
    <lineage>
        <taxon>Eukaryota</taxon>
        <taxon>Metazoa</taxon>
        <taxon>Ecdysozoa</taxon>
        <taxon>Nematoda</taxon>
        <taxon>Chromadorea</taxon>
        <taxon>Rhabditida</taxon>
        <taxon>Rhabditina</taxon>
        <taxon>Rhabditomorpha</taxon>
        <taxon>Rhabditoidea</taxon>
        <taxon>Rhabditidae</taxon>
        <taxon>Diploscapter</taxon>
    </lineage>
</organism>
<dbReference type="OrthoDB" id="422206at2759"/>
<comment type="caution">
    <text evidence="6">The sequence shown here is derived from an EMBL/GenBank/DDBJ whole genome shotgun (WGS) entry which is preliminary data.</text>
</comment>
<feature type="transmembrane region" description="Helical" evidence="5">
    <location>
        <begin position="149"/>
        <end position="167"/>
    </location>
</feature>
<evidence type="ECO:0000256" key="3">
    <source>
        <dbReference type="ARBA" id="ARBA00022989"/>
    </source>
</evidence>
<keyword evidence="2 5" id="KW-0812">Transmembrane</keyword>
<sequence>MAPPIMKGMLTCFKRPQFLMQLFLFASILSTQLLFLLAICDIINDRGYNLQNYPSTVNTLFGCIFAIPIGAYVDRTKRFASMSNLLLALTALTVIALRIFLIMPYHSFWQIPVLFALCAILGVVSASPLAIFLEVGVETVFPVLEATSTGLIILVSQLCLFSEYEIIKQAQKTSWLYEPSKTPEVGNWQLTLDIWCLLIVLAAIIAVFWNRPKYLRMEKENDMMVQDKSSDKSSL</sequence>
<feature type="transmembrane region" description="Helical" evidence="5">
    <location>
        <begin position="111"/>
        <end position="137"/>
    </location>
</feature>
<proteinExistence type="predicted"/>
<feature type="transmembrane region" description="Helical" evidence="5">
    <location>
        <begin position="85"/>
        <end position="105"/>
    </location>
</feature>
<dbReference type="STRING" id="2018661.A0A2A2L5V2"/>
<accession>A0A2A2L5V2</accession>
<evidence type="ECO:0000256" key="1">
    <source>
        <dbReference type="ARBA" id="ARBA00004141"/>
    </source>
</evidence>
<evidence type="ECO:0000313" key="7">
    <source>
        <dbReference type="Proteomes" id="UP000218231"/>
    </source>
</evidence>
<reference evidence="6 7" key="1">
    <citation type="journal article" date="2017" name="Curr. Biol.">
        <title>Genome architecture and evolution of a unichromosomal asexual nematode.</title>
        <authorList>
            <person name="Fradin H."/>
            <person name="Zegar C."/>
            <person name="Gutwein M."/>
            <person name="Lucas J."/>
            <person name="Kovtun M."/>
            <person name="Corcoran D."/>
            <person name="Baugh L.R."/>
            <person name="Kiontke K."/>
            <person name="Gunsalus K."/>
            <person name="Fitch D.H."/>
            <person name="Piano F."/>
        </authorList>
    </citation>
    <scope>NUCLEOTIDE SEQUENCE [LARGE SCALE GENOMIC DNA]</scope>
    <source>
        <strain evidence="6">PF1309</strain>
    </source>
</reference>
<keyword evidence="3 5" id="KW-1133">Transmembrane helix</keyword>
<dbReference type="Proteomes" id="UP000218231">
    <property type="component" value="Unassembled WGS sequence"/>
</dbReference>